<dbReference type="InterPro" id="IPR047187">
    <property type="entry name" value="SF1_C_Upf1"/>
</dbReference>
<feature type="compositionally biased region" description="Basic and acidic residues" evidence="8">
    <location>
        <begin position="2196"/>
        <end position="2210"/>
    </location>
</feature>
<dbReference type="CDD" id="cd18042">
    <property type="entry name" value="DEXXQc_SETX"/>
    <property type="match status" value="1"/>
</dbReference>
<dbReference type="GO" id="GO:0006285">
    <property type="term" value="P:base-excision repair, AP site formation"/>
    <property type="evidence" value="ECO:0007669"/>
    <property type="project" value="UniProtKB-ARBA"/>
</dbReference>
<dbReference type="InterPro" id="IPR045055">
    <property type="entry name" value="DNA2/NAM7-like"/>
</dbReference>
<accession>A0A444S447</accession>
<sequence>MQNANLAIQDVTAKYGQWDADSIGAGSIAWNKVRLSEESEVVDAVKRAGLGPTKGRDIKSILDMVHRDNQVRLATYIKERETGEMADILGAQNLTQGQKDHQVKKMESGILTLDHVRGLTSDEAMLEFTKYPGIGVKTSSCLILFCLQQPSFAVDTHVWRFCKWLKWVPPKASRDDTYMHGEVRIPDTLKLADDTSDDTRRYAPAPSPTIKMEHGKVEDLLEHWYKKFQKIPEEAHLLCPKVDDDDEEDYDDPAASDTLSADDKKKRIQDGQDRIEIVYWTSLLMAYGKDKAGVWLSDWTDRMATYMHTCDKCVLNWHMNRKKFIRKYAVEWDDSLAQQVEDCLHRYDFDRLNRGIGWAVEIIDTVETTEGRAFQKSDLKDQVGLLLLTIYETLCCMAYLSDPARRASFQKVFERLQPKKPLKMGENVVLPAMTWFLFDKEPTRHRFAVSSWERLQPLSLTQDKFDWAVHDHIIPVLDAAATWDISMKESLPEIQRFWEGMNYILKTLDGELMLRGIRSLDPAPRVVELLFNHIHCNSEAILLFTLQAMSTIIKTAPQLIRDTINDARPIVVVEQIFRTPLIRTLLAQSVAYTIHSGDGTSNQAGDRIECAAISWIDVWIRSLKISEMSDGCEQLLRLLFRRELQNDTLGDQGKAACIRAGLDALAHVLQSFVNPSVNLINGSMSLYVNATLNVTLSYKDLINDALNRKSQAFDTLGVHKAAMSVVKAALTLDAKATAAEHQELRREEQDFINADKPEEVRPANLQMTVSRHSPALWEAFMDSLRSNNLPLAQNMLLAMGPLISLSRFLPKRKKPNSLDKVRVQLGDATVKTAAVCGRIMQRLCDYSKEDLELLLYKAQTIRPVLALNLHGEDELRDSSKELVKTITGVFSHSDALLELLHQRLEVTLASLNYGLLQIHESKVLTWGPAVPIITTSRNVLNALCDPTSGILRSRVLELGEEVALSTWWSAQWKYLEKAFDTTAHWSHFVEVDKIKDFCRNSIEHADDLMAQCGLIASALQQKEQRNQQAATLSGNTPSGMHRLLKEPTERLTPIVNMVRLRDPTLVATTVQVVVRLLVRLRENDHEIPQSARDFIHNVCTKGPDGRYITPSNATSQQRAELLKALGEEEEEDDVEVISIQPASAATKKKQTSLDAWSKSGSSGSSSAVPRSRSNKDDVLSLSSSVDKNRSLLDKISARQSGMAKTKPLPLKAKIDPSSTKALIESRKAAKADKAKRDAEAIAKAQALRGPEIKGLSGVVGKDHAPSKNEIMVDSDDDESSDDSEDEDVKALINKGQLGQKAKDEATRRQEQILLEKTRGPVKKQRIVRSAKDMRARLIPPMDQLHQAILEWDIFFEGNDPPTLEKCARVADTYPHPEAYKQTFWKLLVSEAWRSFVTSKDEATSKPFGIKIASRMSIDRFLEVTASMPKLENKERGLSEGDIILLSQSSNPLSDPNEPHALARIWKTAYKKDMLEVTYRLNMRNNPLQSNLHISAELYAAKITNMTTIEREYAALESLKYYDLMDEVLKAEPSPVLKYSDELVNQVLTNYTLNPGQAKAILGARDNDGFTLIQGPPGTGKTKTIVAMVGALMTGNIPQSGGVRLATGGANQAAGQKKKILVCAPSNAAVDELVLRLKQGIRTMSGNDHKINVLRLGRSDAINAAVRDVTLDELVKKRLEGDNTAEKLKTARDKLHSDAAGIRDKVNELRPALEAARGTDRELEMTLQRQFDSLKREQFRIGTQIDADKESGQTISREVEIKRKQVQQEILDSAQVLCATLSGSGHEMFKNLSVDFETVIIDEAAQCVELSALIPLKYGCTKCILVGDPKQLPPTVLSQSAARFGYDQSLFVRMQRNHPEYIHMLDTQYRMHPEISYFPSQEFYEAKLVDGPNMAGLRRQAWHASPLLGPYRFFDVQGTQERGRKGQSLVNLAELKVAMQIYSRFRTDFGRDGNIAGKIGIITPYKAQLFELRNRFAMEYGDQITNDIEFNTTDAFQGRECEIIIFSCVRASPTGGIGFMKDIRRMNVGLTRAKSSLWILGDSRALMQGEFWAKLIDNAKQRNLYTQGDVLSMLQKPSHTLRPALPNAEYREVSSRDGPPPTGPRAQTDHSHGRGEAQAWSARPDAPPQIQTSAPPRPGGAPQIQTSAPDSKKRPRDGDGPGHPNAKRMASGSNDRAHHRHGDARAAPTGPKAHRNPRGEHWEGRETKPKTTVDPSAMAALGLVAPERPPAVPTASTGATCGPSAPTTGLNRVNQIQQRAQAQGQNPGQGPPRKKKPKGNGIFIERKPPRRD</sequence>
<evidence type="ECO:0000256" key="4">
    <source>
        <dbReference type="ARBA" id="ARBA00022801"/>
    </source>
</evidence>
<dbReference type="GO" id="GO:0016787">
    <property type="term" value="F:hydrolase activity"/>
    <property type="evidence" value="ECO:0007669"/>
    <property type="project" value="UniProtKB-KW"/>
</dbReference>
<dbReference type="SUPFAM" id="SSF48371">
    <property type="entry name" value="ARM repeat"/>
    <property type="match status" value="1"/>
</dbReference>
<comment type="subcellular location">
    <subcellularLocation>
        <location evidence="1">Nucleus</location>
    </subcellularLocation>
</comment>
<evidence type="ECO:0000256" key="6">
    <source>
        <dbReference type="ARBA" id="ARBA00022840"/>
    </source>
</evidence>
<dbReference type="GO" id="GO:0016604">
    <property type="term" value="C:nuclear body"/>
    <property type="evidence" value="ECO:0007669"/>
    <property type="project" value="TreeGrafter"/>
</dbReference>
<keyword evidence="6" id="KW-0067">ATP-binding</keyword>
<feature type="compositionally biased region" description="Polar residues" evidence="8">
    <location>
        <begin position="2233"/>
        <end position="2253"/>
    </location>
</feature>
<dbReference type="Pfam" id="PF13087">
    <property type="entry name" value="AAA_12"/>
    <property type="match status" value="1"/>
</dbReference>
<feature type="region of interest" description="Disordered" evidence="8">
    <location>
        <begin position="2079"/>
        <end position="2291"/>
    </location>
</feature>
<dbReference type="CDD" id="cd18808">
    <property type="entry name" value="SF1_C_Upf1"/>
    <property type="match status" value="1"/>
</dbReference>
<evidence type="ECO:0000256" key="1">
    <source>
        <dbReference type="ARBA" id="ARBA00004123"/>
    </source>
</evidence>
<evidence type="ECO:0000256" key="2">
    <source>
        <dbReference type="ARBA" id="ARBA00007913"/>
    </source>
</evidence>
<keyword evidence="5" id="KW-0347">Helicase</keyword>
<gene>
    <name evidence="10" type="ORF">VDGE_01785</name>
</gene>
<dbReference type="SUPFAM" id="SSF48150">
    <property type="entry name" value="DNA-glycosylase"/>
    <property type="match status" value="1"/>
</dbReference>
<feature type="compositionally biased region" description="Low complexity" evidence="8">
    <location>
        <begin position="1152"/>
        <end position="1171"/>
    </location>
</feature>
<feature type="region of interest" description="Disordered" evidence="8">
    <location>
        <begin position="1255"/>
        <end position="1287"/>
    </location>
</feature>
<protein>
    <recommendedName>
        <fullName evidence="9">HhH-GPD domain-containing protein</fullName>
    </recommendedName>
</protein>
<dbReference type="InterPro" id="IPR056474">
    <property type="entry name" value="SEN1_barrel"/>
</dbReference>
<dbReference type="FunFam" id="3.40.50.300:FF:001152">
    <property type="entry name" value="tRNA-splicing endonuclease, putative"/>
    <property type="match status" value="1"/>
</dbReference>
<dbReference type="Gene3D" id="3.40.50.300">
    <property type="entry name" value="P-loop containing nucleotide triphosphate hydrolases"/>
    <property type="match status" value="2"/>
</dbReference>
<dbReference type="PANTHER" id="PTHR10887:SF495">
    <property type="entry name" value="HELICASE SENATAXIN ISOFORM X1-RELATED"/>
    <property type="match status" value="1"/>
</dbReference>
<name>A0A444S447_VERDA</name>
<dbReference type="GO" id="GO:0001147">
    <property type="term" value="F:transcription termination site sequence-specific DNA binding"/>
    <property type="evidence" value="ECO:0007669"/>
    <property type="project" value="TreeGrafter"/>
</dbReference>
<dbReference type="GO" id="GO:0004386">
    <property type="term" value="F:helicase activity"/>
    <property type="evidence" value="ECO:0007669"/>
    <property type="project" value="UniProtKB-KW"/>
</dbReference>
<dbReference type="InterPro" id="IPR016024">
    <property type="entry name" value="ARM-type_fold"/>
</dbReference>
<dbReference type="Pfam" id="PF13086">
    <property type="entry name" value="AAA_11"/>
    <property type="match status" value="1"/>
</dbReference>
<feature type="region of interest" description="Disordered" evidence="8">
    <location>
        <begin position="1148"/>
        <end position="1182"/>
    </location>
</feature>
<dbReference type="InterPro" id="IPR024481">
    <property type="entry name" value="Helicase_Sen1_N"/>
</dbReference>
<dbReference type="SMART" id="SM00478">
    <property type="entry name" value="ENDO3c"/>
    <property type="match status" value="1"/>
</dbReference>
<dbReference type="Gene3D" id="1.10.340.30">
    <property type="entry name" value="Hypothetical protein, domain 2"/>
    <property type="match status" value="1"/>
</dbReference>
<dbReference type="Pfam" id="PF23576">
    <property type="entry name" value="SEN1_barrel"/>
    <property type="match status" value="1"/>
</dbReference>
<dbReference type="EMBL" id="RSDZ01000030">
    <property type="protein sequence ID" value="RXG48175.1"/>
    <property type="molecule type" value="Genomic_DNA"/>
</dbReference>
<evidence type="ECO:0000256" key="7">
    <source>
        <dbReference type="ARBA" id="ARBA00023242"/>
    </source>
</evidence>
<feature type="domain" description="HhH-GPD" evidence="9">
    <location>
        <begin position="2"/>
        <end position="217"/>
    </location>
</feature>
<evidence type="ECO:0000313" key="11">
    <source>
        <dbReference type="Proteomes" id="UP000288725"/>
    </source>
</evidence>
<reference evidence="10 11" key="1">
    <citation type="submission" date="2018-12" db="EMBL/GenBank/DDBJ databases">
        <title>Genome of Verticillium dahliae isolate Getta Getta.</title>
        <authorList>
            <person name="Gardiner D.M."/>
        </authorList>
    </citation>
    <scope>NUCLEOTIDE SEQUENCE [LARGE SCALE GENOMIC DNA]</scope>
    <source>
        <strain evidence="10 11">Getta Getta</strain>
    </source>
</reference>
<dbReference type="GO" id="GO:0005524">
    <property type="term" value="F:ATP binding"/>
    <property type="evidence" value="ECO:0007669"/>
    <property type="project" value="UniProtKB-KW"/>
</dbReference>
<dbReference type="CDD" id="cd00056">
    <property type="entry name" value="ENDO3c"/>
    <property type="match status" value="1"/>
</dbReference>
<evidence type="ECO:0000259" key="9">
    <source>
        <dbReference type="SMART" id="SM00478"/>
    </source>
</evidence>
<evidence type="ECO:0000256" key="3">
    <source>
        <dbReference type="ARBA" id="ARBA00022741"/>
    </source>
</evidence>
<dbReference type="InterPro" id="IPR041677">
    <property type="entry name" value="DNA2/NAM7_AAA_11"/>
</dbReference>
<dbReference type="PANTHER" id="PTHR10887">
    <property type="entry name" value="DNA2/NAM7 HELICASE FAMILY"/>
    <property type="match status" value="1"/>
</dbReference>
<evidence type="ECO:0000313" key="10">
    <source>
        <dbReference type="EMBL" id="RXG48175.1"/>
    </source>
</evidence>
<dbReference type="Proteomes" id="UP000288725">
    <property type="component" value="Unassembled WGS sequence"/>
</dbReference>
<dbReference type="FunFam" id="3.40.50.300:FF:000326">
    <property type="entry name" value="P-loop containing nucleoside triphosphate hydrolase"/>
    <property type="match status" value="1"/>
</dbReference>
<keyword evidence="7" id="KW-0539">Nucleus</keyword>
<feature type="region of interest" description="Disordered" evidence="8">
    <location>
        <begin position="1196"/>
        <end position="1218"/>
    </location>
</feature>
<organism evidence="10 11">
    <name type="scientific">Verticillium dahliae</name>
    <name type="common">Verticillium wilt</name>
    <dbReference type="NCBI Taxonomy" id="27337"/>
    <lineage>
        <taxon>Eukaryota</taxon>
        <taxon>Fungi</taxon>
        <taxon>Dikarya</taxon>
        <taxon>Ascomycota</taxon>
        <taxon>Pezizomycotina</taxon>
        <taxon>Sordariomycetes</taxon>
        <taxon>Hypocreomycetidae</taxon>
        <taxon>Glomerellales</taxon>
        <taxon>Plectosphaerellaceae</taxon>
        <taxon>Verticillium</taxon>
    </lineage>
</organism>
<keyword evidence="3" id="KW-0547">Nucleotide-binding</keyword>
<dbReference type="InterPro" id="IPR027417">
    <property type="entry name" value="P-loop_NTPase"/>
</dbReference>
<dbReference type="InterPro" id="IPR041679">
    <property type="entry name" value="DNA2/NAM7-like_C"/>
</dbReference>
<keyword evidence="4" id="KW-0378">Hydrolase</keyword>
<dbReference type="InterPro" id="IPR011257">
    <property type="entry name" value="DNA_glycosylase"/>
</dbReference>
<dbReference type="GO" id="GO:0005694">
    <property type="term" value="C:chromosome"/>
    <property type="evidence" value="ECO:0007669"/>
    <property type="project" value="UniProtKB-ARBA"/>
</dbReference>
<dbReference type="Pfam" id="PF12726">
    <property type="entry name" value="SEN1_N"/>
    <property type="match status" value="1"/>
</dbReference>
<feature type="compositionally biased region" description="Acidic residues" evidence="8">
    <location>
        <begin position="1272"/>
        <end position="1287"/>
    </location>
</feature>
<dbReference type="SUPFAM" id="SSF52540">
    <property type="entry name" value="P-loop containing nucleoside triphosphate hydrolases"/>
    <property type="match status" value="1"/>
</dbReference>
<comment type="caution">
    <text evidence="10">The sequence shown here is derived from an EMBL/GenBank/DDBJ whole genome shotgun (WGS) entry which is preliminary data.</text>
</comment>
<evidence type="ECO:0000256" key="8">
    <source>
        <dbReference type="SAM" id="MobiDB-lite"/>
    </source>
</evidence>
<feature type="region of interest" description="Disordered" evidence="8">
    <location>
        <begin position="245"/>
        <end position="265"/>
    </location>
</feature>
<feature type="compositionally biased region" description="Basic and acidic residues" evidence="8">
    <location>
        <begin position="2149"/>
        <end position="2159"/>
    </location>
</feature>
<dbReference type="GO" id="GO:0006369">
    <property type="term" value="P:termination of RNA polymerase II transcription"/>
    <property type="evidence" value="ECO:0007669"/>
    <property type="project" value="TreeGrafter"/>
</dbReference>
<feature type="compositionally biased region" description="Acidic residues" evidence="8">
    <location>
        <begin position="245"/>
        <end position="254"/>
    </location>
</feature>
<proteinExistence type="inferred from homology"/>
<feature type="compositionally biased region" description="Low complexity" evidence="8">
    <location>
        <begin position="2254"/>
        <end position="2267"/>
    </location>
</feature>
<comment type="similarity">
    <text evidence="2">Belongs to the DNA2/NAM7 helicase family.</text>
</comment>
<dbReference type="InterPro" id="IPR003265">
    <property type="entry name" value="HhH-GPD_domain"/>
</dbReference>
<evidence type="ECO:0000256" key="5">
    <source>
        <dbReference type="ARBA" id="ARBA00022806"/>
    </source>
</evidence>